<dbReference type="PANTHER" id="PTHR45657">
    <property type="entry name" value="CRAL-TRIO DOMAIN-CONTAINING PROTEIN YKL091C-RELATED"/>
    <property type="match status" value="1"/>
</dbReference>
<dbReference type="EMBL" id="HBIC01047905">
    <property type="protein sequence ID" value="CAE0295581.1"/>
    <property type="molecule type" value="Transcribed_RNA"/>
</dbReference>
<sequence length="366" mass="41536">MSDDTDASVCVVEAGSLVSPDVAVEYDESILSSKVEELTIQEASAVSVKSDDAEPSDPRVQVLRKRLSEQLNSLLSDADCSRFLRARNYNIDKAADMIEKWGVWWSTPLPGTDMLPKDAASKPDEQEEIYKEWMPHANLGETKEGHPIYWEKTGQISTVFWQIKKVMKEDDLFIRHIRQQEVMIRRLKNASLRHNKQIEKQVIVMDMRNVALTPDVMAARVFRRTVVIDEAAYPERLETLYMINAPFTFSILWALIKPWIDPVTVQKFQIIGSNYQDILKEKISEEYIPVEYGGTCESFGWTFPDNISVEDRLKEEPTEEAVVVVVDSVATQDTETAECDSGKSESVEANDEPNSSESSQSEAELD</sequence>
<evidence type="ECO:0000313" key="3">
    <source>
        <dbReference type="EMBL" id="CAE0295581.1"/>
    </source>
</evidence>
<evidence type="ECO:0000256" key="1">
    <source>
        <dbReference type="SAM" id="MobiDB-lite"/>
    </source>
</evidence>
<name>A0A7S3MC17_9STRA</name>
<dbReference type="InterPro" id="IPR001251">
    <property type="entry name" value="CRAL-TRIO_dom"/>
</dbReference>
<dbReference type="InterPro" id="IPR036865">
    <property type="entry name" value="CRAL-TRIO_dom_sf"/>
</dbReference>
<feature type="domain" description="CRAL-TRIO" evidence="2">
    <location>
        <begin position="126"/>
        <end position="300"/>
    </location>
</feature>
<evidence type="ECO:0000259" key="2">
    <source>
        <dbReference type="PROSITE" id="PS50191"/>
    </source>
</evidence>
<dbReference type="AlphaFoldDB" id="A0A7S3MC17"/>
<dbReference type="PROSITE" id="PS50191">
    <property type="entry name" value="CRAL_TRIO"/>
    <property type="match status" value="1"/>
</dbReference>
<proteinExistence type="predicted"/>
<dbReference type="SMART" id="SM00516">
    <property type="entry name" value="SEC14"/>
    <property type="match status" value="1"/>
</dbReference>
<dbReference type="SMART" id="SM01100">
    <property type="entry name" value="CRAL_TRIO_N"/>
    <property type="match status" value="1"/>
</dbReference>
<dbReference type="Pfam" id="PF00650">
    <property type="entry name" value="CRAL_TRIO"/>
    <property type="match status" value="1"/>
</dbReference>
<feature type="region of interest" description="Disordered" evidence="1">
    <location>
        <begin position="332"/>
        <end position="366"/>
    </location>
</feature>
<dbReference type="PANTHER" id="PTHR45657:SF1">
    <property type="entry name" value="CRAL-TRIO DOMAIN-CONTAINING PROTEIN YKL091C-RELATED"/>
    <property type="match status" value="1"/>
</dbReference>
<protein>
    <recommendedName>
        <fullName evidence="2">CRAL-TRIO domain-containing protein</fullName>
    </recommendedName>
</protein>
<dbReference type="SUPFAM" id="SSF46938">
    <property type="entry name" value="CRAL/TRIO N-terminal domain"/>
    <property type="match status" value="1"/>
</dbReference>
<dbReference type="InterPro" id="IPR036273">
    <property type="entry name" value="CRAL/TRIO_N_dom_sf"/>
</dbReference>
<gene>
    <name evidence="3" type="ORF">SELO1098_LOCUS24433</name>
</gene>
<organism evidence="3">
    <name type="scientific">Spumella elongata</name>
    <dbReference type="NCBI Taxonomy" id="89044"/>
    <lineage>
        <taxon>Eukaryota</taxon>
        <taxon>Sar</taxon>
        <taxon>Stramenopiles</taxon>
        <taxon>Ochrophyta</taxon>
        <taxon>Chrysophyceae</taxon>
        <taxon>Chromulinales</taxon>
        <taxon>Chromulinaceae</taxon>
        <taxon>Spumella</taxon>
    </lineage>
</organism>
<dbReference type="InterPro" id="IPR051026">
    <property type="entry name" value="PI/PC_transfer"/>
</dbReference>
<reference evidence="3" key="1">
    <citation type="submission" date="2021-01" db="EMBL/GenBank/DDBJ databases">
        <authorList>
            <person name="Corre E."/>
            <person name="Pelletier E."/>
            <person name="Niang G."/>
            <person name="Scheremetjew M."/>
            <person name="Finn R."/>
            <person name="Kale V."/>
            <person name="Holt S."/>
            <person name="Cochrane G."/>
            <person name="Meng A."/>
            <person name="Brown T."/>
            <person name="Cohen L."/>
        </authorList>
    </citation>
    <scope>NUCLEOTIDE SEQUENCE</scope>
    <source>
        <strain evidence="3">CCAP 955/1</strain>
    </source>
</reference>
<dbReference type="SUPFAM" id="SSF52087">
    <property type="entry name" value="CRAL/TRIO domain"/>
    <property type="match status" value="1"/>
</dbReference>
<dbReference type="InterPro" id="IPR011074">
    <property type="entry name" value="CRAL/TRIO_N_dom"/>
</dbReference>
<dbReference type="CDD" id="cd00170">
    <property type="entry name" value="SEC14"/>
    <property type="match status" value="1"/>
</dbReference>
<dbReference type="Gene3D" id="3.40.525.10">
    <property type="entry name" value="CRAL-TRIO lipid binding domain"/>
    <property type="match status" value="1"/>
</dbReference>
<accession>A0A7S3MC17</accession>
<feature type="compositionally biased region" description="Polar residues" evidence="1">
    <location>
        <begin position="352"/>
        <end position="366"/>
    </location>
</feature>